<comment type="similarity">
    <text evidence="4">Belongs to the ELP4 family.</text>
</comment>
<dbReference type="OrthoDB" id="289162at2759"/>
<evidence type="ECO:0000256" key="3">
    <source>
        <dbReference type="ARBA" id="ARBA00005043"/>
    </source>
</evidence>
<evidence type="ECO:0000256" key="9">
    <source>
        <dbReference type="SAM" id="MobiDB-lite"/>
    </source>
</evidence>
<dbReference type="EMBL" id="KL198018">
    <property type="protein sequence ID" value="KDQ20261.1"/>
    <property type="molecule type" value="Genomic_DNA"/>
</dbReference>
<feature type="region of interest" description="Disordered" evidence="9">
    <location>
        <begin position="1"/>
        <end position="22"/>
    </location>
</feature>
<evidence type="ECO:0000313" key="11">
    <source>
        <dbReference type="Proteomes" id="UP000027195"/>
    </source>
</evidence>
<keyword evidence="7" id="KW-0819">tRNA processing</keyword>
<evidence type="ECO:0000256" key="5">
    <source>
        <dbReference type="ARBA" id="ARBA00020265"/>
    </source>
</evidence>
<evidence type="ECO:0000256" key="4">
    <source>
        <dbReference type="ARBA" id="ARBA00007573"/>
    </source>
</evidence>
<comment type="pathway">
    <text evidence="3">tRNA modification; 5-methoxycarbonylmethyl-2-thiouridine-tRNA biosynthesis.</text>
</comment>
<feature type="compositionally biased region" description="Acidic residues" evidence="9">
    <location>
        <begin position="112"/>
        <end position="132"/>
    </location>
</feature>
<keyword evidence="8" id="KW-0539">Nucleus</keyword>
<feature type="region of interest" description="Disordered" evidence="9">
    <location>
        <begin position="366"/>
        <end position="394"/>
    </location>
</feature>
<dbReference type="GO" id="GO:0002098">
    <property type="term" value="P:tRNA wobble uridine modification"/>
    <property type="evidence" value="ECO:0007669"/>
    <property type="project" value="InterPro"/>
</dbReference>
<evidence type="ECO:0000256" key="6">
    <source>
        <dbReference type="ARBA" id="ARBA00022490"/>
    </source>
</evidence>
<keyword evidence="11" id="KW-1185">Reference proteome</keyword>
<dbReference type="InterPro" id="IPR027417">
    <property type="entry name" value="P-loop_NTPase"/>
</dbReference>
<protein>
    <recommendedName>
        <fullName evidence="5">Elongator complex protein 4</fullName>
    </recommendedName>
</protein>
<dbReference type="HOGENOM" id="CLU_031345_1_0_1"/>
<dbReference type="UniPathway" id="UPA00988"/>
<evidence type="ECO:0000256" key="2">
    <source>
        <dbReference type="ARBA" id="ARBA00004496"/>
    </source>
</evidence>
<accession>A0A067N911</accession>
<dbReference type="PANTHER" id="PTHR12896">
    <property type="entry name" value="PAX6 NEIGHBOR PROTEIN PAXNEB"/>
    <property type="match status" value="1"/>
</dbReference>
<dbReference type="CDD" id="cd19494">
    <property type="entry name" value="Elp4"/>
    <property type="match status" value="1"/>
</dbReference>
<feature type="compositionally biased region" description="Basic residues" evidence="9">
    <location>
        <begin position="1"/>
        <end position="10"/>
    </location>
</feature>
<dbReference type="GO" id="GO:0033588">
    <property type="term" value="C:elongator holoenzyme complex"/>
    <property type="evidence" value="ECO:0007669"/>
    <property type="project" value="InterPro"/>
</dbReference>
<evidence type="ECO:0000256" key="8">
    <source>
        <dbReference type="ARBA" id="ARBA00023242"/>
    </source>
</evidence>
<gene>
    <name evidence="10" type="ORF">BOTBODRAFT_101537</name>
</gene>
<proteinExistence type="inferred from homology"/>
<dbReference type="Pfam" id="PF05625">
    <property type="entry name" value="PAXNEB"/>
    <property type="match status" value="1"/>
</dbReference>
<evidence type="ECO:0000313" key="10">
    <source>
        <dbReference type="EMBL" id="KDQ20261.1"/>
    </source>
</evidence>
<dbReference type="GO" id="GO:0008023">
    <property type="term" value="C:transcription elongation factor complex"/>
    <property type="evidence" value="ECO:0007669"/>
    <property type="project" value="TreeGrafter"/>
</dbReference>
<dbReference type="FunCoup" id="A0A067N911">
    <property type="interactions" value="572"/>
</dbReference>
<dbReference type="AlphaFoldDB" id="A0A067N911"/>
<dbReference type="Proteomes" id="UP000027195">
    <property type="component" value="Unassembled WGS sequence"/>
</dbReference>
<organism evidence="10 11">
    <name type="scientific">Botryobasidium botryosum (strain FD-172 SS1)</name>
    <dbReference type="NCBI Taxonomy" id="930990"/>
    <lineage>
        <taxon>Eukaryota</taxon>
        <taxon>Fungi</taxon>
        <taxon>Dikarya</taxon>
        <taxon>Basidiomycota</taxon>
        <taxon>Agaricomycotina</taxon>
        <taxon>Agaricomycetes</taxon>
        <taxon>Cantharellales</taxon>
        <taxon>Botryobasidiaceae</taxon>
        <taxon>Botryobasidium</taxon>
    </lineage>
</organism>
<dbReference type="InParanoid" id="A0A067N911"/>
<dbReference type="STRING" id="930990.A0A067N911"/>
<name>A0A067N911_BOTB1</name>
<reference evidence="11" key="1">
    <citation type="journal article" date="2014" name="Proc. Natl. Acad. Sci. U.S.A.">
        <title>Extensive sampling of basidiomycete genomes demonstrates inadequacy of the white-rot/brown-rot paradigm for wood decay fungi.</title>
        <authorList>
            <person name="Riley R."/>
            <person name="Salamov A.A."/>
            <person name="Brown D.W."/>
            <person name="Nagy L.G."/>
            <person name="Floudas D."/>
            <person name="Held B.W."/>
            <person name="Levasseur A."/>
            <person name="Lombard V."/>
            <person name="Morin E."/>
            <person name="Otillar R."/>
            <person name="Lindquist E.A."/>
            <person name="Sun H."/>
            <person name="LaButti K.M."/>
            <person name="Schmutz J."/>
            <person name="Jabbour D."/>
            <person name="Luo H."/>
            <person name="Baker S.E."/>
            <person name="Pisabarro A.G."/>
            <person name="Walton J.D."/>
            <person name="Blanchette R.A."/>
            <person name="Henrissat B."/>
            <person name="Martin F."/>
            <person name="Cullen D."/>
            <person name="Hibbett D.S."/>
            <person name="Grigoriev I.V."/>
        </authorList>
    </citation>
    <scope>NUCLEOTIDE SEQUENCE [LARGE SCALE GENOMIC DNA]</scope>
    <source>
        <strain evidence="11">FD-172 SS1</strain>
    </source>
</reference>
<feature type="region of interest" description="Disordered" evidence="9">
    <location>
        <begin position="101"/>
        <end position="133"/>
    </location>
</feature>
<dbReference type="Gene3D" id="3.40.50.300">
    <property type="entry name" value="P-loop containing nucleotide triphosphate hydrolases"/>
    <property type="match status" value="1"/>
</dbReference>
<dbReference type="GO" id="GO:0005737">
    <property type="term" value="C:cytoplasm"/>
    <property type="evidence" value="ECO:0007669"/>
    <property type="project" value="UniProtKB-SubCell"/>
</dbReference>
<dbReference type="PANTHER" id="PTHR12896:SF1">
    <property type="entry name" value="ELONGATOR COMPLEX PROTEIN 4"/>
    <property type="match status" value="1"/>
</dbReference>
<evidence type="ECO:0000256" key="7">
    <source>
        <dbReference type="ARBA" id="ARBA00022694"/>
    </source>
</evidence>
<comment type="subcellular location">
    <subcellularLocation>
        <location evidence="2">Cytoplasm</location>
    </subcellularLocation>
    <subcellularLocation>
        <location evidence="1">Nucleus</location>
    </subcellularLocation>
</comment>
<sequence>MSAFKRRLPKTTHPAIPGTRQNLSTPSILELSTGIPSFDDILGGGLPLGCVLLVLTPDPHAAWGDLVQKYFIAQGLAGGQGVCVVADRAEDVVQGAMWVHQGDAKGQPSGEGDADPDADGEGEGEGDAQAEDADTKVKIAWRYERMKQFQTSVPAQSTSSEYCHTFDLNKTIPPSIISGASQSGQLSTLGVAGGHDSFQTALRDIETAVSLTAPRRALRLSVPDLGGPQWGDTKPTQLFQFLYSLRVMIRTSPAAALVTLPYYLSRPSVDAGWIQKLGYLCDGCISLTSFGADPSLSSLFQTYHGSLQVHSAPSPNTLLPPSHKLSVIRGLSAASSQGSGENNLAFRCTRKRFVLETLHLDVEGGVGERRTTPRASAGASVGIEDPPPKAKGHAHDIVHNAPTESEGKGQPAAAVMSIGIEADAEAEVGKPAAVKTKKRVAFHSERPDLYDF</sequence>
<dbReference type="InterPro" id="IPR008728">
    <property type="entry name" value="Elongator_complex_protein_4"/>
</dbReference>
<evidence type="ECO:0000256" key="1">
    <source>
        <dbReference type="ARBA" id="ARBA00004123"/>
    </source>
</evidence>
<keyword evidence="6" id="KW-0963">Cytoplasm</keyword>